<dbReference type="PANTHER" id="PTHR43537">
    <property type="entry name" value="TRANSCRIPTIONAL REGULATOR, GNTR FAMILY"/>
    <property type="match status" value="1"/>
</dbReference>
<evidence type="ECO:0000313" key="6">
    <source>
        <dbReference type="Proteomes" id="UP001595847"/>
    </source>
</evidence>
<evidence type="ECO:0000256" key="2">
    <source>
        <dbReference type="ARBA" id="ARBA00023125"/>
    </source>
</evidence>
<dbReference type="PROSITE" id="PS50949">
    <property type="entry name" value="HTH_GNTR"/>
    <property type="match status" value="1"/>
</dbReference>
<dbReference type="Gene3D" id="1.10.10.10">
    <property type="entry name" value="Winged helix-like DNA-binding domain superfamily/Winged helix DNA-binding domain"/>
    <property type="match status" value="1"/>
</dbReference>
<dbReference type="EMBL" id="JBHSBH010000005">
    <property type="protein sequence ID" value="MFC3995836.1"/>
    <property type="molecule type" value="Genomic_DNA"/>
</dbReference>
<gene>
    <name evidence="5" type="ORF">ACFOVU_07925</name>
</gene>
<dbReference type="InterPro" id="IPR000524">
    <property type="entry name" value="Tscrpt_reg_HTH_GntR"/>
</dbReference>
<comment type="caution">
    <text evidence="5">The sequence shown here is derived from an EMBL/GenBank/DDBJ whole genome shotgun (WGS) entry which is preliminary data.</text>
</comment>
<dbReference type="Gene3D" id="1.20.120.530">
    <property type="entry name" value="GntR ligand-binding domain-like"/>
    <property type="match status" value="1"/>
</dbReference>
<protein>
    <submittedName>
        <fullName evidence="5">GntR family transcriptional regulator</fullName>
    </submittedName>
</protein>
<evidence type="ECO:0000313" key="5">
    <source>
        <dbReference type="EMBL" id="MFC3995836.1"/>
    </source>
</evidence>
<dbReference type="SUPFAM" id="SSF46785">
    <property type="entry name" value="Winged helix' DNA-binding domain"/>
    <property type="match status" value="1"/>
</dbReference>
<dbReference type="SUPFAM" id="SSF48008">
    <property type="entry name" value="GntR ligand-binding domain-like"/>
    <property type="match status" value="1"/>
</dbReference>
<sequence>MPVPASGRDRAYAYLKDTYLADPECQGRFINEQEIADRIGVSRTPIREALFQLSAEDLVQLIPKRGAYVAPLTGREIRELMELRGMVERHAAGSVLAAGAAPLDAMRAALAEQHALCSGDRGREFIDWDQRFHFALVEAAGNDMLSKLYSGLRARQVRAGVVALFSTPDRHRAVLREHEEIVRALADGDTGAAHRAITGHLDSTLRVLLDS</sequence>
<keyword evidence="2" id="KW-0238">DNA-binding</keyword>
<organism evidence="5 6">
    <name type="scientific">Nocardiopsis sediminis</name>
    <dbReference type="NCBI Taxonomy" id="1778267"/>
    <lineage>
        <taxon>Bacteria</taxon>
        <taxon>Bacillati</taxon>
        <taxon>Actinomycetota</taxon>
        <taxon>Actinomycetes</taxon>
        <taxon>Streptosporangiales</taxon>
        <taxon>Nocardiopsidaceae</taxon>
        <taxon>Nocardiopsis</taxon>
    </lineage>
</organism>
<dbReference type="RefSeq" id="WP_378531355.1">
    <property type="nucleotide sequence ID" value="NZ_JBHSBH010000005.1"/>
</dbReference>
<accession>A0ABV8FMC8</accession>
<reference evidence="6" key="1">
    <citation type="journal article" date="2019" name="Int. J. Syst. Evol. Microbiol.">
        <title>The Global Catalogue of Microorganisms (GCM) 10K type strain sequencing project: providing services to taxonomists for standard genome sequencing and annotation.</title>
        <authorList>
            <consortium name="The Broad Institute Genomics Platform"/>
            <consortium name="The Broad Institute Genome Sequencing Center for Infectious Disease"/>
            <person name="Wu L."/>
            <person name="Ma J."/>
        </authorList>
    </citation>
    <scope>NUCLEOTIDE SEQUENCE [LARGE SCALE GENOMIC DNA]</scope>
    <source>
        <strain evidence="6">TBRC 1826</strain>
    </source>
</reference>
<dbReference type="PANTHER" id="PTHR43537:SF24">
    <property type="entry name" value="GLUCONATE OPERON TRANSCRIPTIONAL REPRESSOR"/>
    <property type="match status" value="1"/>
</dbReference>
<dbReference type="SMART" id="SM00345">
    <property type="entry name" value="HTH_GNTR"/>
    <property type="match status" value="1"/>
</dbReference>
<evidence type="ECO:0000256" key="1">
    <source>
        <dbReference type="ARBA" id="ARBA00023015"/>
    </source>
</evidence>
<name>A0ABV8FMC8_9ACTN</name>
<feature type="domain" description="HTH gntR-type" evidence="4">
    <location>
        <begin position="5"/>
        <end position="72"/>
    </location>
</feature>
<dbReference type="Proteomes" id="UP001595847">
    <property type="component" value="Unassembled WGS sequence"/>
</dbReference>
<keyword evidence="3" id="KW-0804">Transcription</keyword>
<proteinExistence type="predicted"/>
<dbReference type="Pfam" id="PF00392">
    <property type="entry name" value="GntR"/>
    <property type="match status" value="1"/>
</dbReference>
<evidence type="ECO:0000256" key="3">
    <source>
        <dbReference type="ARBA" id="ARBA00023163"/>
    </source>
</evidence>
<dbReference type="InterPro" id="IPR036388">
    <property type="entry name" value="WH-like_DNA-bd_sf"/>
</dbReference>
<dbReference type="Pfam" id="PF07729">
    <property type="entry name" value="FCD"/>
    <property type="match status" value="1"/>
</dbReference>
<evidence type="ECO:0000259" key="4">
    <source>
        <dbReference type="PROSITE" id="PS50949"/>
    </source>
</evidence>
<dbReference type="SMART" id="SM00895">
    <property type="entry name" value="FCD"/>
    <property type="match status" value="1"/>
</dbReference>
<dbReference type="InterPro" id="IPR011711">
    <property type="entry name" value="GntR_C"/>
</dbReference>
<keyword evidence="6" id="KW-1185">Reference proteome</keyword>
<dbReference type="PRINTS" id="PR00035">
    <property type="entry name" value="HTHGNTR"/>
</dbReference>
<keyword evidence="1" id="KW-0805">Transcription regulation</keyword>
<dbReference type="InterPro" id="IPR036390">
    <property type="entry name" value="WH_DNA-bd_sf"/>
</dbReference>
<dbReference type="InterPro" id="IPR008920">
    <property type="entry name" value="TF_FadR/GntR_C"/>
</dbReference>